<gene>
    <name evidence="7" type="ORF">TWF718_004087</name>
</gene>
<name>A0AAN8RER3_9PEZI</name>
<keyword evidence="3 6" id="KW-1133">Transmembrane helix</keyword>
<keyword evidence="4 6" id="KW-0472">Membrane</keyword>
<feature type="transmembrane region" description="Helical" evidence="6">
    <location>
        <begin position="127"/>
        <end position="145"/>
    </location>
</feature>
<dbReference type="PANTHER" id="PTHR36460">
    <property type="entry name" value="UPF0132 DOMAIN PROTEIN (AFU_ORTHOLOGUE AFUA_3G10255)"/>
    <property type="match status" value="1"/>
</dbReference>
<dbReference type="GO" id="GO:0016020">
    <property type="term" value="C:membrane"/>
    <property type="evidence" value="ECO:0007669"/>
    <property type="project" value="UniProtKB-SubCell"/>
</dbReference>
<sequence>MSDWAPYQSTDPEAQRSSLRSPPPGNNGFFSTSPRLESQSNPWGDSRSYSPSNLIQPDNGVGSSALAGFGGRGGGGGGREFVNQFETSLPLRMDVEAALAYILLPPAGGVLLLMLEHNSDYVRFHAWQSALLFTAMFILHLIFLWSRFFSVLLLFIDLALVVYLSVRAYSDADTLDRFEVPYFGAWANSFVEEE</sequence>
<evidence type="ECO:0000256" key="3">
    <source>
        <dbReference type="ARBA" id="ARBA00022989"/>
    </source>
</evidence>
<organism evidence="7 8">
    <name type="scientific">Orbilia javanica</name>
    <dbReference type="NCBI Taxonomy" id="47235"/>
    <lineage>
        <taxon>Eukaryota</taxon>
        <taxon>Fungi</taxon>
        <taxon>Dikarya</taxon>
        <taxon>Ascomycota</taxon>
        <taxon>Pezizomycotina</taxon>
        <taxon>Orbiliomycetes</taxon>
        <taxon>Orbiliales</taxon>
        <taxon>Orbiliaceae</taxon>
        <taxon>Orbilia</taxon>
    </lineage>
</organism>
<comment type="caution">
    <text evidence="7">The sequence shown here is derived from an EMBL/GenBank/DDBJ whole genome shotgun (WGS) entry which is preliminary data.</text>
</comment>
<evidence type="ECO:0000256" key="6">
    <source>
        <dbReference type="SAM" id="Phobius"/>
    </source>
</evidence>
<evidence type="ECO:0000256" key="2">
    <source>
        <dbReference type="ARBA" id="ARBA00022692"/>
    </source>
</evidence>
<proteinExistence type="predicted"/>
<evidence type="ECO:0000256" key="5">
    <source>
        <dbReference type="SAM" id="MobiDB-lite"/>
    </source>
</evidence>
<evidence type="ECO:0000256" key="4">
    <source>
        <dbReference type="ARBA" id="ARBA00023136"/>
    </source>
</evidence>
<evidence type="ECO:0000313" key="7">
    <source>
        <dbReference type="EMBL" id="KAK6350905.1"/>
    </source>
</evidence>
<keyword evidence="8" id="KW-1185">Reference proteome</keyword>
<comment type="subcellular location">
    <subcellularLocation>
        <location evidence="1">Membrane</location>
        <topology evidence="1">Multi-pass membrane protein</topology>
    </subcellularLocation>
</comment>
<feature type="transmembrane region" description="Helical" evidence="6">
    <location>
        <begin position="98"/>
        <end position="115"/>
    </location>
</feature>
<feature type="compositionally biased region" description="Polar residues" evidence="5">
    <location>
        <begin position="7"/>
        <end position="20"/>
    </location>
</feature>
<evidence type="ECO:0000256" key="1">
    <source>
        <dbReference type="ARBA" id="ARBA00004141"/>
    </source>
</evidence>
<feature type="compositionally biased region" description="Polar residues" evidence="5">
    <location>
        <begin position="28"/>
        <end position="49"/>
    </location>
</feature>
<feature type="region of interest" description="Disordered" evidence="5">
    <location>
        <begin position="1"/>
        <end position="49"/>
    </location>
</feature>
<evidence type="ECO:0000313" key="8">
    <source>
        <dbReference type="Proteomes" id="UP001313282"/>
    </source>
</evidence>
<accession>A0AAN8RER3</accession>
<protein>
    <submittedName>
        <fullName evidence="7">Uncharacterized protein</fullName>
    </submittedName>
</protein>
<dbReference type="PANTHER" id="PTHR36460:SF1">
    <property type="entry name" value="UPF0132 DOMAIN PROTEIN (AFU_ORTHOLOGUE AFUA_3G10255)"/>
    <property type="match status" value="1"/>
</dbReference>
<dbReference type="EMBL" id="JAVHNR010000002">
    <property type="protein sequence ID" value="KAK6350905.1"/>
    <property type="molecule type" value="Genomic_DNA"/>
</dbReference>
<feature type="transmembrane region" description="Helical" evidence="6">
    <location>
        <begin position="151"/>
        <end position="169"/>
    </location>
</feature>
<dbReference type="AlphaFoldDB" id="A0AAN8RER3"/>
<keyword evidence="2 6" id="KW-0812">Transmembrane</keyword>
<reference evidence="7 8" key="1">
    <citation type="submission" date="2019-10" db="EMBL/GenBank/DDBJ databases">
        <authorList>
            <person name="Palmer J.M."/>
        </authorList>
    </citation>
    <scope>NUCLEOTIDE SEQUENCE [LARGE SCALE GENOMIC DNA]</scope>
    <source>
        <strain evidence="7 8">TWF718</strain>
    </source>
</reference>
<dbReference type="Proteomes" id="UP001313282">
    <property type="component" value="Unassembled WGS sequence"/>
</dbReference>